<dbReference type="InterPro" id="IPR050729">
    <property type="entry name" value="Rho-GAP"/>
</dbReference>
<dbReference type="InterPro" id="IPR041681">
    <property type="entry name" value="PH_9"/>
</dbReference>
<dbReference type="Pfam" id="PF00618">
    <property type="entry name" value="RasGEF_N"/>
    <property type="match status" value="2"/>
</dbReference>
<dbReference type="SUPFAM" id="SSF48350">
    <property type="entry name" value="GTPase activation domain, GAP"/>
    <property type="match status" value="1"/>
</dbReference>
<proteinExistence type="predicted"/>
<feature type="compositionally biased region" description="Basic and acidic residues" evidence="3">
    <location>
        <begin position="1702"/>
        <end position="1711"/>
    </location>
</feature>
<dbReference type="InterPro" id="IPR000651">
    <property type="entry name" value="Ras-like_Gua-exchang_fac_N"/>
</dbReference>
<dbReference type="InterPro" id="IPR001849">
    <property type="entry name" value="PH_domain"/>
</dbReference>
<evidence type="ECO:0008006" key="10">
    <source>
        <dbReference type="Google" id="ProtNLM"/>
    </source>
</evidence>
<dbReference type="GO" id="GO:0005096">
    <property type="term" value="F:GTPase activator activity"/>
    <property type="evidence" value="ECO:0007669"/>
    <property type="project" value="UniProtKB-KW"/>
</dbReference>
<dbReference type="Pfam" id="PF00620">
    <property type="entry name" value="RhoGAP"/>
    <property type="match status" value="1"/>
</dbReference>
<dbReference type="OrthoDB" id="79452at2759"/>
<evidence type="ECO:0000259" key="6">
    <source>
        <dbReference type="PROSITE" id="PS50212"/>
    </source>
</evidence>
<dbReference type="SUPFAM" id="SSF48366">
    <property type="entry name" value="Ras GEF"/>
    <property type="match status" value="2"/>
</dbReference>
<evidence type="ECO:0000256" key="1">
    <source>
        <dbReference type="ARBA" id="ARBA00022468"/>
    </source>
</evidence>
<evidence type="ECO:0000259" key="7">
    <source>
        <dbReference type="PROSITE" id="PS50238"/>
    </source>
</evidence>
<evidence type="ECO:0000259" key="4">
    <source>
        <dbReference type="PROSITE" id="PS50003"/>
    </source>
</evidence>
<comment type="caution">
    <text evidence="8">The sequence shown here is derived from an EMBL/GenBank/DDBJ whole genome shotgun (WGS) entry which is preliminary data.</text>
</comment>
<organism evidence="8 9">
    <name type="scientific">Syncephalastrum racemosum</name>
    <name type="common">Filamentous fungus</name>
    <dbReference type="NCBI Taxonomy" id="13706"/>
    <lineage>
        <taxon>Eukaryota</taxon>
        <taxon>Fungi</taxon>
        <taxon>Fungi incertae sedis</taxon>
        <taxon>Mucoromycota</taxon>
        <taxon>Mucoromycotina</taxon>
        <taxon>Mucoromycetes</taxon>
        <taxon>Mucorales</taxon>
        <taxon>Syncephalastraceae</taxon>
        <taxon>Syncephalastrum</taxon>
    </lineage>
</organism>
<feature type="domain" description="PH" evidence="4">
    <location>
        <begin position="136"/>
        <end position="355"/>
    </location>
</feature>
<feature type="compositionally biased region" description="Pro residues" evidence="3">
    <location>
        <begin position="229"/>
        <end position="240"/>
    </location>
</feature>
<sequence>MKSKGSSKQAHRSATPEEGHRRGGAFSYIKSRLFHSGDDNHHQQHQHQHSLLDPDDILPRASSSSSRAKTIASSQNDDACYAQSYDGRSDDTTPCTRPKSVLALSTGSGRDDNSSVHRLLRRRPTPHNDKKRTSFTVTKEGYLYKKADFRVFHKTSKRDRSWKPYRVVLRGHKLYLYKVSSDTAWQAMFPTSPSAASSDLPASLSSISLASSSINQSPLPLQSESADEPPSPLTDTDPPPPATLLYRCPPLVTTTADDTEAAAADKDGEFVLGAIVSEIGRRQALLIFSNSVTMCTPVESNGWEIDCRMPIHDVQLMSTEPAVVTLGYRGEKRTFSFTSDEIGKAWQDAFSEQQTQMHKALEEAARRSYYGGEKHPGLAISTRSHHVKAGSVTALIHELLFQTQTEDDFLDAFLLTYSMFTTATRVLEVLNSYASHVVEDFDRIAARFLDICMRWCTQFGSDVVGEVATGIIALLDKVQTSQDEVLRQRARHTKDVVIVTVENNGQQASSVSIRDEITEFRQDIPGVGSDNQSGTGRVDLSNLVLTGLTPSLLLSIDPAGFAEQVYLFHYVLHKQFKDALLSPLSYVPNARGSPQILNSLLATTASPHFLTKLIRHQILVDSQQEELDKTENGALLRAHLLEHWGHIGQALFRLGDMVGWCAVASGICSLGVSRLKESWKSVDRNLITVIMREWVPLLTSHGLFPQDVWMDRWEERGATEQYARVFDRVHSDLPSLPYFGPIKQGVDRLRKHVATFRSEGLVNFDRSWSVLDLVYHGLENWNPTLTEPAPFEAVGPLQDFFESSVTAVKAVPHDFKYLQECSLACEPRVIGQSFDRHRRVNMQTDVAPPSASTLTFPEVLEAYCLFPGDDLALHSVKAAVHDEPPRTPHSLVQTRSPRVTGRKMFRRRTYSFPPGGAGPELEKPKNENDQYLDTMHSKTWLGSLISSKQGTYTAKALLDSMQGRSLDAWLVTTDDLALKASTLLQSDDSVTLPRNVKKSMSSGFLALTEKGSSGMRSRSGTLSNATLTGIEGLLSQMEEEQQQVKSDKPSSLLVNVKAATLERLVDVLVHGVSQYSGEMQDQWQYFQKEDMPQQLTIDEEEYLNVFFVTYRSFCSCLQLLDLLRSKFVGAKEAARVSTAKVSALESVFQAPKLSTALSEDDTLYDWKAVAQTQLRVLNLMFYWMDEHFYDFLDEIEIIRFVEKSLKLAQDALDEWRLPLQRVKQPTTDIQTALAMADQIDKQMQGIRTLMVRNALSPCYDLKAIQYDTVCSRQVDELYRHLTGGAQGFCATIESGTNKPLTFSLDLHPRDPSHQPAQRRRGLVDSIPGPTLLAQVDRCVRPLFASVTLQDWIQTFDVFEAQSSDLYSWLPSHKPPQTPPMSSALSPVLGAPSAQQTSYTVPTEDVVVSDIFTAIEGARRSIVSPCAFSADDLLLAFPSSIQYLYSMHFTIRSWVIREIASQEIDLQMRMQRIDKFVCMVAASKVASEQMVLFPELKDVEDRPRRVPGFVEYAIASALISPEVRLFSKAWTGVAKRYGLAQLDTFECLLAHVAKSGKAMLIHDMVLVPSIGWIFDRMLELCAVPDLYQDKWINFDKRRYIFHFLQLVMNSQVDLEEESDGQNQNTIEFVIAPDPHKATWKELKEFASVENKSASLVRGAPSARTAVFPKLVSEQLDKLKRDIKERNRIDKECLELQHKLQKRQLEQVKHQEKQQQQQQDSKKKHHLPKIPSILRSLRPHSMLLDHEIIPFATAKASTVINLIHATTSIASAYTKRDHVFRVVTEEGGQYLFQGMNREDMYAWMQEINNAAREGAAKRQSVLAAEAQNDSLRTADDVASLASAHTGRKSVYGVDLNLLMGDGSVPLIVEKCIREIERRGLEEVGIYRVPGMGSTVNQLKAAFNKDMASVDLSDPDWADINVVADALKQFLRDLPGSLMTHTYYDEFVHASASEDHDQRVYLIKQVLKKLPQANYILLRRLVEHFVIVTDFEAINHMYATNLAIVFGPTLLKPAPGPASCATTISNLGHQQNIVKYLILHYHYLFDIEGEEVTEE</sequence>
<feature type="region of interest" description="Disordered" evidence="3">
    <location>
        <begin position="215"/>
        <end position="240"/>
    </location>
</feature>
<dbReference type="SMART" id="SM00147">
    <property type="entry name" value="RasGEF"/>
    <property type="match status" value="1"/>
</dbReference>
<dbReference type="CDD" id="cd06224">
    <property type="entry name" value="REM"/>
    <property type="match status" value="1"/>
</dbReference>
<feature type="region of interest" description="Disordered" evidence="3">
    <location>
        <begin position="1"/>
        <end position="134"/>
    </location>
</feature>
<dbReference type="GO" id="GO:0005085">
    <property type="term" value="F:guanyl-nucleotide exchange factor activity"/>
    <property type="evidence" value="ECO:0007669"/>
    <property type="project" value="UniProtKB-KW"/>
</dbReference>
<feature type="compositionally biased region" description="Basic residues" evidence="3">
    <location>
        <begin position="1"/>
        <end position="11"/>
    </location>
</feature>
<dbReference type="SUPFAM" id="SSF50729">
    <property type="entry name" value="PH domain-like"/>
    <property type="match status" value="1"/>
</dbReference>
<feature type="domain" description="N-terminal Ras-GEF" evidence="6">
    <location>
        <begin position="383"/>
        <end position="501"/>
    </location>
</feature>
<dbReference type="Gene3D" id="1.10.555.10">
    <property type="entry name" value="Rho GTPase activation protein"/>
    <property type="match status" value="1"/>
</dbReference>
<dbReference type="STRING" id="13706.A0A1X2HL74"/>
<keyword evidence="2" id="KW-0344">Guanine-nucleotide releasing factor</keyword>
<dbReference type="InterPro" id="IPR023578">
    <property type="entry name" value="Ras_GEF_dom_sf"/>
</dbReference>
<dbReference type="SMART" id="SM00233">
    <property type="entry name" value="PH"/>
    <property type="match status" value="2"/>
</dbReference>
<dbReference type="PROSITE" id="PS50238">
    <property type="entry name" value="RHOGAP"/>
    <property type="match status" value="1"/>
</dbReference>
<keyword evidence="9" id="KW-1185">Reference proteome</keyword>
<gene>
    <name evidence="8" type="ORF">BCR43DRAFT_484703</name>
</gene>
<evidence type="ECO:0000256" key="2">
    <source>
        <dbReference type="PROSITE-ProRule" id="PRU00168"/>
    </source>
</evidence>
<dbReference type="InterPro" id="IPR001895">
    <property type="entry name" value="RASGEF_cat_dom"/>
</dbReference>
<keyword evidence="1" id="KW-0343">GTPase activation</keyword>
<dbReference type="PROSITE" id="PS50009">
    <property type="entry name" value="RASGEF_CAT"/>
    <property type="match status" value="1"/>
</dbReference>
<evidence type="ECO:0000313" key="9">
    <source>
        <dbReference type="Proteomes" id="UP000242180"/>
    </source>
</evidence>
<feature type="domain" description="Rho-GAP" evidence="7">
    <location>
        <begin position="1851"/>
        <end position="2042"/>
    </location>
</feature>
<dbReference type="GO" id="GO:0007264">
    <property type="term" value="P:small GTPase-mediated signal transduction"/>
    <property type="evidence" value="ECO:0007669"/>
    <property type="project" value="InterPro"/>
</dbReference>
<feature type="domain" description="Ras-GEF" evidence="5">
    <location>
        <begin position="557"/>
        <end position="828"/>
    </location>
</feature>
<name>A0A1X2HL74_SYNRA</name>
<dbReference type="Proteomes" id="UP000242180">
    <property type="component" value="Unassembled WGS sequence"/>
</dbReference>
<dbReference type="OMA" id="TLEDDRW"/>
<dbReference type="PROSITE" id="PS50003">
    <property type="entry name" value="PH_DOMAIN"/>
    <property type="match status" value="2"/>
</dbReference>
<evidence type="ECO:0000313" key="8">
    <source>
        <dbReference type="EMBL" id="ORZ00120.1"/>
    </source>
</evidence>
<dbReference type="InterPro" id="IPR011993">
    <property type="entry name" value="PH-like_dom_sf"/>
</dbReference>
<accession>A0A1X2HL74</accession>
<feature type="compositionally biased region" description="Low complexity" evidence="3">
    <location>
        <begin position="61"/>
        <end position="74"/>
    </location>
</feature>
<evidence type="ECO:0000256" key="3">
    <source>
        <dbReference type="SAM" id="MobiDB-lite"/>
    </source>
</evidence>
<dbReference type="Pfam" id="PF15410">
    <property type="entry name" value="PH_9"/>
    <property type="match status" value="1"/>
</dbReference>
<dbReference type="InterPro" id="IPR000198">
    <property type="entry name" value="RhoGAP_dom"/>
</dbReference>
<dbReference type="Gene3D" id="1.10.840.10">
    <property type="entry name" value="Ras guanine-nucleotide exchange factors catalytic domain"/>
    <property type="match status" value="2"/>
</dbReference>
<feature type="domain" description="PH" evidence="4">
    <location>
        <begin position="1775"/>
        <end position="1810"/>
    </location>
</feature>
<dbReference type="PANTHER" id="PTHR23176:SF129">
    <property type="entry name" value="RHO GTPASE ACTIVATING PROTEIN AT 16F, ISOFORM E-RELATED"/>
    <property type="match status" value="1"/>
</dbReference>
<dbReference type="InterPro" id="IPR008936">
    <property type="entry name" value="Rho_GTPase_activation_prot"/>
</dbReference>
<dbReference type="InterPro" id="IPR036964">
    <property type="entry name" value="RASGEF_cat_dom_sf"/>
</dbReference>
<dbReference type="PROSITE" id="PS50212">
    <property type="entry name" value="RASGEF_NTER"/>
    <property type="match status" value="2"/>
</dbReference>
<dbReference type="Gene3D" id="2.30.29.30">
    <property type="entry name" value="Pleckstrin-homology domain (PH domain)/Phosphotyrosine-binding domain (PTB)"/>
    <property type="match status" value="2"/>
</dbReference>
<evidence type="ECO:0000259" key="5">
    <source>
        <dbReference type="PROSITE" id="PS50009"/>
    </source>
</evidence>
<dbReference type="EMBL" id="MCGN01000002">
    <property type="protein sequence ID" value="ORZ00120.1"/>
    <property type="molecule type" value="Genomic_DNA"/>
</dbReference>
<dbReference type="Gene3D" id="1.20.870.10">
    <property type="entry name" value="Son of sevenless (SoS) protein Chain: S domain 1"/>
    <property type="match status" value="2"/>
</dbReference>
<feature type="domain" description="N-terminal Ras-GEF" evidence="6">
    <location>
        <begin position="1052"/>
        <end position="1234"/>
    </location>
</feature>
<feature type="region of interest" description="Disordered" evidence="3">
    <location>
        <begin position="1702"/>
        <end position="1727"/>
    </location>
</feature>
<dbReference type="Pfam" id="PF00617">
    <property type="entry name" value="RasGEF"/>
    <property type="match status" value="1"/>
</dbReference>
<dbReference type="PANTHER" id="PTHR23176">
    <property type="entry name" value="RHO/RAC/CDC GTPASE-ACTIVATING PROTEIN"/>
    <property type="match status" value="1"/>
</dbReference>
<dbReference type="SMART" id="SM00229">
    <property type="entry name" value="RasGEFN"/>
    <property type="match status" value="2"/>
</dbReference>
<reference evidence="8 9" key="1">
    <citation type="submission" date="2016-07" db="EMBL/GenBank/DDBJ databases">
        <title>Pervasive Adenine N6-methylation of Active Genes in Fungi.</title>
        <authorList>
            <consortium name="DOE Joint Genome Institute"/>
            <person name="Mondo S.J."/>
            <person name="Dannebaum R.O."/>
            <person name="Kuo R.C."/>
            <person name="Labutti K."/>
            <person name="Haridas S."/>
            <person name="Kuo A."/>
            <person name="Salamov A."/>
            <person name="Ahrendt S.R."/>
            <person name="Lipzen A."/>
            <person name="Sullivan W."/>
            <person name="Andreopoulos W.B."/>
            <person name="Clum A."/>
            <person name="Lindquist E."/>
            <person name="Daum C."/>
            <person name="Ramamoorthy G.K."/>
            <person name="Gryganskyi A."/>
            <person name="Culley D."/>
            <person name="Magnuson J.K."/>
            <person name="James T.Y."/>
            <person name="O'Malley M.A."/>
            <person name="Stajich J.E."/>
            <person name="Spatafora J.W."/>
            <person name="Visel A."/>
            <person name="Grigoriev I.V."/>
        </authorList>
    </citation>
    <scope>NUCLEOTIDE SEQUENCE [LARGE SCALE GENOMIC DNA]</scope>
    <source>
        <strain evidence="8 9">NRRL 2496</strain>
    </source>
</reference>
<dbReference type="GO" id="GO:0005737">
    <property type="term" value="C:cytoplasm"/>
    <property type="evidence" value="ECO:0007669"/>
    <property type="project" value="TreeGrafter"/>
</dbReference>
<protein>
    <recommendedName>
        <fullName evidence="10">Rho GTPase activation protein</fullName>
    </recommendedName>
</protein>
<dbReference type="InParanoid" id="A0A1X2HL74"/>
<dbReference type="SMART" id="SM00324">
    <property type="entry name" value="RhoGAP"/>
    <property type="match status" value="1"/>
</dbReference>